<organism evidence="2 3">
    <name type="scientific">Saccharothrix algeriensis</name>
    <dbReference type="NCBI Taxonomy" id="173560"/>
    <lineage>
        <taxon>Bacteria</taxon>
        <taxon>Bacillati</taxon>
        <taxon>Actinomycetota</taxon>
        <taxon>Actinomycetes</taxon>
        <taxon>Pseudonocardiales</taxon>
        <taxon>Pseudonocardiaceae</taxon>
        <taxon>Saccharothrix</taxon>
    </lineage>
</organism>
<evidence type="ECO:0000313" key="3">
    <source>
        <dbReference type="Proteomes" id="UP000671828"/>
    </source>
</evidence>
<dbReference type="Pfam" id="PF12728">
    <property type="entry name" value="HTH_17"/>
    <property type="match status" value="1"/>
</dbReference>
<name>A0A8T8I613_9PSEU</name>
<dbReference type="EMBL" id="CP072788">
    <property type="protein sequence ID" value="QTR06081.1"/>
    <property type="molecule type" value="Genomic_DNA"/>
</dbReference>
<gene>
    <name evidence="2" type="ORF">J7S33_09660</name>
</gene>
<dbReference type="InterPro" id="IPR010093">
    <property type="entry name" value="SinI_DNA-bd"/>
</dbReference>
<feature type="domain" description="Helix-turn-helix" evidence="1">
    <location>
        <begin position="5"/>
        <end position="52"/>
    </location>
</feature>
<evidence type="ECO:0000313" key="2">
    <source>
        <dbReference type="EMBL" id="QTR06081.1"/>
    </source>
</evidence>
<feature type="non-terminal residue" evidence="2">
    <location>
        <position position="53"/>
    </location>
</feature>
<proteinExistence type="predicted"/>
<reference evidence="2" key="1">
    <citation type="submission" date="2021-04" db="EMBL/GenBank/DDBJ databases">
        <title>Saccharothrix algeriensis WGS.</title>
        <authorList>
            <person name="Stuskova K."/>
            <person name="Hakalova E."/>
            <person name="Tebbal A.B."/>
            <person name="Eichmeier A."/>
        </authorList>
    </citation>
    <scope>NUCLEOTIDE SEQUENCE</scope>
    <source>
        <strain evidence="2">NRRL B-24137</strain>
    </source>
</reference>
<evidence type="ECO:0000259" key="1">
    <source>
        <dbReference type="Pfam" id="PF12728"/>
    </source>
</evidence>
<dbReference type="NCBIfam" id="TIGR01764">
    <property type="entry name" value="excise"/>
    <property type="match status" value="1"/>
</dbReference>
<dbReference type="Proteomes" id="UP000671828">
    <property type="component" value="Chromosome"/>
</dbReference>
<dbReference type="GO" id="GO:0003677">
    <property type="term" value="F:DNA binding"/>
    <property type="evidence" value="ECO:0007669"/>
    <property type="project" value="InterPro"/>
</dbReference>
<dbReference type="AlphaFoldDB" id="A0A8T8I613"/>
<dbReference type="InterPro" id="IPR041657">
    <property type="entry name" value="HTH_17"/>
</dbReference>
<sequence>MTEHFTVQEAADYMNTTVRFVRRLIAERRIAFHHLGRHVRLKRADVDAFINAG</sequence>
<accession>A0A8T8I613</accession>
<protein>
    <submittedName>
        <fullName evidence="2">Helix-turn-helix domain-containing protein</fullName>
    </submittedName>
</protein>